<dbReference type="InterPro" id="IPR014016">
    <property type="entry name" value="UvrD-like_ATP-bd"/>
</dbReference>
<evidence type="ECO:0000256" key="6">
    <source>
        <dbReference type="ARBA" id="ARBA00034617"/>
    </source>
</evidence>
<evidence type="ECO:0000256" key="10">
    <source>
        <dbReference type="PROSITE-ProRule" id="PRU00560"/>
    </source>
</evidence>
<name>A0A6L6QJG4_9BURK</name>
<protein>
    <recommendedName>
        <fullName evidence="7">DNA 3'-5' helicase</fullName>
        <ecNumber evidence="7">5.6.2.4</ecNumber>
    </recommendedName>
    <alternativeName>
        <fullName evidence="8">DNA 3'-5' helicase II</fullName>
    </alternativeName>
</protein>
<evidence type="ECO:0000313" key="13">
    <source>
        <dbReference type="EMBL" id="MTW11786.1"/>
    </source>
</evidence>
<dbReference type="EMBL" id="WNKX01000009">
    <property type="protein sequence ID" value="MTW11786.1"/>
    <property type="molecule type" value="Genomic_DNA"/>
</dbReference>
<dbReference type="EC" id="5.6.2.4" evidence="7"/>
<reference evidence="13 14" key="1">
    <citation type="submission" date="2019-11" db="EMBL/GenBank/DDBJ databases">
        <title>Type strains purchased from KCTC, JCM and DSMZ.</title>
        <authorList>
            <person name="Lu H."/>
        </authorList>
    </citation>
    <scope>NUCLEOTIDE SEQUENCE [LARGE SCALE GENOMIC DNA]</scope>
    <source>
        <strain evidence="13 14">JCM 31587</strain>
    </source>
</reference>
<evidence type="ECO:0000256" key="5">
    <source>
        <dbReference type="ARBA" id="ARBA00023235"/>
    </source>
</evidence>
<dbReference type="InterPro" id="IPR027417">
    <property type="entry name" value="P-loop_NTPase"/>
</dbReference>
<dbReference type="InterPro" id="IPR014017">
    <property type="entry name" value="DNA_helicase_UvrD-like_C"/>
</dbReference>
<dbReference type="PANTHER" id="PTHR11070">
    <property type="entry name" value="UVRD / RECB / PCRA DNA HELICASE FAMILY MEMBER"/>
    <property type="match status" value="1"/>
</dbReference>
<dbReference type="SUPFAM" id="SSF52540">
    <property type="entry name" value="P-loop containing nucleoside triphosphate hydrolases"/>
    <property type="match status" value="1"/>
</dbReference>
<feature type="domain" description="UvrD-like helicase C-terminal" evidence="12">
    <location>
        <begin position="306"/>
        <end position="606"/>
    </location>
</feature>
<keyword evidence="5" id="KW-0413">Isomerase</keyword>
<feature type="binding site" evidence="10">
    <location>
        <begin position="35"/>
        <end position="42"/>
    </location>
    <ligand>
        <name>ATP</name>
        <dbReference type="ChEBI" id="CHEBI:30616"/>
    </ligand>
</feature>
<evidence type="ECO:0000256" key="1">
    <source>
        <dbReference type="ARBA" id="ARBA00022741"/>
    </source>
</evidence>
<comment type="caution">
    <text evidence="13">The sequence shown here is derived from an EMBL/GenBank/DDBJ whole genome shotgun (WGS) entry which is preliminary data.</text>
</comment>
<keyword evidence="3 10" id="KW-0347">Helicase</keyword>
<dbReference type="GO" id="GO:0005524">
    <property type="term" value="F:ATP binding"/>
    <property type="evidence" value="ECO:0007669"/>
    <property type="project" value="UniProtKB-UniRule"/>
</dbReference>
<sequence>MRLFIGTIRTGMRVSPSSEQEAILNSRAQTLMIEARAGTGKTTTLSMLAAREPGVVLGLCFSEGARQRFYEKLALECPERKVQVLTVEALARSQLTRIAEHGNWLDLPERWSSLEQMRPMLVAAANTVWQRHEGRYTEFDFDFERSTQRVEMMLQLLAQMKATLATLRFEDEVFDYFTFDELCNQFQLEDREIVEIFHEFERRRQPQAGHILWQAPVDYATDLVSILRRFPEAVHDMPQANLLLVDEWHDVNAAEFELLQLFRRHARLVVVGDRHQVINAERGADPRFSGGGFELAFPDAERLPLSQSRRCGVSLKKLLERALPKCGFDSHPDTYSEVRHVEYDQAGPQACAQAVVAKAKELALGPDLAIILREVDQSVEIENALLDAGLPYNCDGFASYLKRPEIMALRALLHVASGDYSTLKADKESCELMVDGLQTYFAVSGDRRDYESSHGIYGSGDAYQQQKDAVVRDPETLEFMFSGLLCAEQHYDSGATRRWKQRLAEVLAQMKAQAATASAAQLLQLASSGLDLPAATRRTFVNRAHADSVLRTLRAFMDFANRQGDAKAPAFLEELRRRQVATRGKPGARGGAAKVLALATVQSAKGREWQHVLLPYMEEGQFPRATRNGEEFAEERRYLYVAISRAIRGLTLFEPAAAERRSRLLS</sequence>
<dbReference type="Pfam" id="PF00580">
    <property type="entry name" value="UvrD-helicase"/>
    <property type="match status" value="1"/>
</dbReference>
<dbReference type="PROSITE" id="PS51217">
    <property type="entry name" value="UVRD_HELICASE_CTER"/>
    <property type="match status" value="1"/>
</dbReference>
<dbReference type="AlphaFoldDB" id="A0A6L6QJG4"/>
<evidence type="ECO:0000259" key="12">
    <source>
        <dbReference type="PROSITE" id="PS51217"/>
    </source>
</evidence>
<evidence type="ECO:0000256" key="8">
    <source>
        <dbReference type="ARBA" id="ARBA00034923"/>
    </source>
</evidence>
<organism evidence="13 14">
    <name type="scientific">Massilia eburnea</name>
    <dbReference type="NCBI Taxonomy" id="1776165"/>
    <lineage>
        <taxon>Bacteria</taxon>
        <taxon>Pseudomonadati</taxon>
        <taxon>Pseudomonadota</taxon>
        <taxon>Betaproteobacteria</taxon>
        <taxon>Burkholderiales</taxon>
        <taxon>Oxalobacteraceae</taxon>
        <taxon>Telluria group</taxon>
        <taxon>Massilia</taxon>
    </lineage>
</organism>
<keyword evidence="1 10" id="KW-0547">Nucleotide-binding</keyword>
<gene>
    <name evidence="13" type="ORF">GM658_14365</name>
</gene>
<comment type="catalytic activity">
    <reaction evidence="9">
        <text>ATP + H2O = ADP + phosphate + H(+)</text>
        <dbReference type="Rhea" id="RHEA:13065"/>
        <dbReference type="ChEBI" id="CHEBI:15377"/>
        <dbReference type="ChEBI" id="CHEBI:15378"/>
        <dbReference type="ChEBI" id="CHEBI:30616"/>
        <dbReference type="ChEBI" id="CHEBI:43474"/>
        <dbReference type="ChEBI" id="CHEBI:456216"/>
        <dbReference type="EC" id="5.6.2.4"/>
    </reaction>
</comment>
<dbReference type="GO" id="GO:0000725">
    <property type="term" value="P:recombinational repair"/>
    <property type="evidence" value="ECO:0007669"/>
    <property type="project" value="TreeGrafter"/>
</dbReference>
<dbReference type="Gene3D" id="3.40.50.300">
    <property type="entry name" value="P-loop containing nucleotide triphosphate hydrolases"/>
    <property type="match status" value="2"/>
</dbReference>
<dbReference type="InterPro" id="IPR000212">
    <property type="entry name" value="DNA_helicase_UvrD/REP"/>
</dbReference>
<evidence type="ECO:0000259" key="11">
    <source>
        <dbReference type="PROSITE" id="PS51198"/>
    </source>
</evidence>
<evidence type="ECO:0000256" key="2">
    <source>
        <dbReference type="ARBA" id="ARBA00022801"/>
    </source>
</evidence>
<evidence type="ECO:0000256" key="4">
    <source>
        <dbReference type="ARBA" id="ARBA00022840"/>
    </source>
</evidence>
<keyword evidence="4 10" id="KW-0067">ATP-binding</keyword>
<dbReference type="GO" id="GO:0016787">
    <property type="term" value="F:hydrolase activity"/>
    <property type="evidence" value="ECO:0007669"/>
    <property type="project" value="UniProtKB-UniRule"/>
</dbReference>
<evidence type="ECO:0000256" key="7">
    <source>
        <dbReference type="ARBA" id="ARBA00034808"/>
    </source>
</evidence>
<dbReference type="PANTHER" id="PTHR11070:SF2">
    <property type="entry name" value="ATP-DEPENDENT DNA HELICASE SRS2"/>
    <property type="match status" value="1"/>
</dbReference>
<comment type="catalytic activity">
    <reaction evidence="6">
        <text>Couples ATP hydrolysis with the unwinding of duplex DNA by translocating in the 3'-5' direction.</text>
        <dbReference type="EC" id="5.6.2.4"/>
    </reaction>
</comment>
<dbReference type="GO" id="GO:0043138">
    <property type="term" value="F:3'-5' DNA helicase activity"/>
    <property type="evidence" value="ECO:0007669"/>
    <property type="project" value="UniProtKB-EC"/>
</dbReference>
<dbReference type="GO" id="GO:0003677">
    <property type="term" value="F:DNA binding"/>
    <property type="evidence" value="ECO:0007669"/>
    <property type="project" value="InterPro"/>
</dbReference>
<dbReference type="Proteomes" id="UP000472320">
    <property type="component" value="Unassembled WGS sequence"/>
</dbReference>
<feature type="domain" description="UvrD-like helicase ATP-binding" evidence="11">
    <location>
        <begin position="14"/>
        <end position="312"/>
    </location>
</feature>
<dbReference type="OrthoDB" id="9792687at2"/>
<dbReference type="PROSITE" id="PS51198">
    <property type="entry name" value="UVRD_HELICASE_ATP_BIND"/>
    <property type="match status" value="1"/>
</dbReference>
<proteinExistence type="predicted"/>
<evidence type="ECO:0000256" key="3">
    <source>
        <dbReference type="ARBA" id="ARBA00022806"/>
    </source>
</evidence>
<accession>A0A6L6QJG4</accession>
<evidence type="ECO:0000313" key="14">
    <source>
        <dbReference type="Proteomes" id="UP000472320"/>
    </source>
</evidence>
<dbReference type="Gene3D" id="1.10.486.10">
    <property type="entry name" value="PCRA, domain 4"/>
    <property type="match status" value="1"/>
</dbReference>
<keyword evidence="14" id="KW-1185">Reference proteome</keyword>
<dbReference type="Pfam" id="PF13361">
    <property type="entry name" value="UvrD_C"/>
    <property type="match status" value="1"/>
</dbReference>
<evidence type="ECO:0000256" key="9">
    <source>
        <dbReference type="ARBA" id="ARBA00048988"/>
    </source>
</evidence>
<keyword evidence="2 10" id="KW-0378">Hydrolase</keyword>